<feature type="region of interest" description="Disordered" evidence="1">
    <location>
        <begin position="59"/>
        <end position="88"/>
    </location>
</feature>
<evidence type="ECO:0000313" key="2">
    <source>
        <dbReference type="EMBL" id="GFD57337.1"/>
    </source>
</evidence>
<sequence length="88" mass="9688">QEIALQYAIADDLAGLGAHAFFVEGRGADAADDVRVFDHIDVRRENRLAQRIEQEGRLAVQGAARSGLDESTDQAGRQRRFEQHRAGA</sequence>
<dbReference type="EMBL" id="BKCJ011839886">
    <property type="protein sequence ID" value="GFD57337.1"/>
    <property type="molecule type" value="Genomic_DNA"/>
</dbReference>
<comment type="caution">
    <text evidence="2">The sequence shown here is derived from an EMBL/GenBank/DDBJ whole genome shotgun (WGS) entry which is preliminary data.</text>
</comment>
<proteinExistence type="predicted"/>
<gene>
    <name evidence="2" type="ORF">Tci_929306</name>
</gene>
<name>A0A699XCE4_TANCI</name>
<accession>A0A699XCE4</accession>
<feature type="compositionally biased region" description="Basic and acidic residues" evidence="1">
    <location>
        <begin position="79"/>
        <end position="88"/>
    </location>
</feature>
<reference evidence="2" key="1">
    <citation type="journal article" date="2019" name="Sci. Rep.">
        <title>Draft genome of Tanacetum cinerariifolium, the natural source of mosquito coil.</title>
        <authorList>
            <person name="Yamashiro T."/>
            <person name="Shiraishi A."/>
            <person name="Satake H."/>
            <person name="Nakayama K."/>
        </authorList>
    </citation>
    <scope>NUCLEOTIDE SEQUENCE</scope>
</reference>
<organism evidence="2">
    <name type="scientific">Tanacetum cinerariifolium</name>
    <name type="common">Dalmatian daisy</name>
    <name type="synonym">Chrysanthemum cinerariifolium</name>
    <dbReference type="NCBI Taxonomy" id="118510"/>
    <lineage>
        <taxon>Eukaryota</taxon>
        <taxon>Viridiplantae</taxon>
        <taxon>Streptophyta</taxon>
        <taxon>Embryophyta</taxon>
        <taxon>Tracheophyta</taxon>
        <taxon>Spermatophyta</taxon>
        <taxon>Magnoliopsida</taxon>
        <taxon>eudicotyledons</taxon>
        <taxon>Gunneridae</taxon>
        <taxon>Pentapetalae</taxon>
        <taxon>asterids</taxon>
        <taxon>campanulids</taxon>
        <taxon>Asterales</taxon>
        <taxon>Asteraceae</taxon>
        <taxon>Asteroideae</taxon>
        <taxon>Anthemideae</taxon>
        <taxon>Anthemidinae</taxon>
        <taxon>Tanacetum</taxon>
    </lineage>
</organism>
<feature type="non-terminal residue" evidence="2">
    <location>
        <position position="1"/>
    </location>
</feature>
<feature type="non-terminal residue" evidence="2">
    <location>
        <position position="88"/>
    </location>
</feature>
<evidence type="ECO:0000256" key="1">
    <source>
        <dbReference type="SAM" id="MobiDB-lite"/>
    </source>
</evidence>
<protein>
    <submittedName>
        <fullName evidence="2">Uncharacterized protein</fullName>
    </submittedName>
</protein>
<dbReference type="AlphaFoldDB" id="A0A699XCE4"/>